<dbReference type="PROSITE" id="PS51257">
    <property type="entry name" value="PROKAR_LIPOPROTEIN"/>
    <property type="match status" value="1"/>
</dbReference>
<dbReference type="Gene3D" id="3.40.190.10">
    <property type="entry name" value="Periplasmic binding protein-like II"/>
    <property type="match status" value="2"/>
</dbReference>
<dbReference type="PANTHER" id="PTHR35936:SF19">
    <property type="entry name" value="AMINO-ACID-BINDING PROTEIN YXEM-RELATED"/>
    <property type="match status" value="1"/>
</dbReference>
<feature type="chain" id="PRO_5039069959" evidence="2">
    <location>
        <begin position="25"/>
        <end position="290"/>
    </location>
</feature>
<evidence type="ECO:0000259" key="3">
    <source>
        <dbReference type="SMART" id="SM00062"/>
    </source>
</evidence>
<name>A0A7G9FKS7_9FIRM</name>
<dbReference type="AlphaFoldDB" id="A0A7G9FKS7"/>
<reference evidence="4 5" key="1">
    <citation type="submission" date="2020-08" db="EMBL/GenBank/DDBJ databases">
        <authorList>
            <person name="Liu C."/>
            <person name="Sun Q."/>
        </authorList>
    </citation>
    <scope>NUCLEOTIDE SEQUENCE [LARGE SCALE GENOMIC DNA]</scope>
    <source>
        <strain evidence="4 5">NSJ-4</strain>
    </source>
</reference>
<evidence type="ECO:0000256" key="1">
    <source>
        <dbReference type="ARBA" id="ARBA00022729"/>
    </source>
</evidence>
<evidence type="ECO:0000313" key="5">
    <source>
        <dbReference type="Proteomes" id="UP000515819"/>
    </source>
</evidence>
<feature type="signal peptide" evidence="2">
    <location>
        <begin position="1"/>
        <end position="24"/>
    </location>
</feature>
<accession>A0A7G9FKS7</accession>
<dbReference type="InterPro" id="IPR001638">
    <property type="entry name" value="Solute-binding_3/MltF_N"/>
</dbReference>
<keyword evidence="1 2" id="KW-0732">Signal</keyword>
<evidence type="ECO:0000313" key="4">
    <source>
        <dbReference type="EMBL" id="QNL99158.1"/>
    </source>
</evidence>
<sequence>MMFMKKRKLISMVLAATLALTSLTGCGKKNSSSDDSVLRVGMECAYAPFNWSQETDELANGEKAVPIYGTNMYAYGYDVIVAEKLAKQMGKTLEIHKVEWDSIGMSLDAGDYDVIIAGMGRTKEREASYSFTDPYYYRTNCLVVKKGSGLEGIKGLSELAGKNVTLTTQLGTGWVNLLDQVPDATLGANYETTAECFMAISNGTADVCVIDAPTAESAAMTNDDLAIIYLDDNDKFVGDEEMTNVCIATRKDDTARRDEIQKAMDAIGWNDKAEMDKTMEEAVSLQPAAN</sequence>
<feature type="domain" description="Solute-binding protein family 3/N-terminal" evidence="3">
    <location>
        <begin position="37"/>
        <end position="282"/>
    </location>
</feature>
<organism evidence="4 5">
    <name type="scientific">Wujia chipingensis</name>
    <dbReference type="NCBI Taxonomy" id="2763670"/>
    <lineage>
        <taxon>Bacteria</taxon>
        <taxon>Bacillati</taxon>
        <taxon>Bacillota</taxon>
        <taxon>Clostridia</taxon>
        <taxon>Lachnospirales</taxon>
        <taxon>Lachnospiraceae</taxon>
        <taxon>Wujia</taxon>
    </lineage>
</organism>
<dbReference type="SUPFAM" id="SSF53850">
    <property type="entry name" value="Periplasmic binding protein-like II"/>
    <property type="match status" value="1"/>
</dbReference>
<evidence type="ECO:0000256" key="2">
    <source>
        <dbReference type="SAM" id="SignalP"/>
    </source>
</evidence>
<dbReference type="Pfam" id="PF00497">
    <property type="entry name" value="SBP_bac_3"/>
    <property type="match status" value="1"/>
</dbReference>
<dbReference type="Proteomes" id="UP000515819">
    <property type="component" value="Chromosome"/>
</dbReference>
<keyword evidence="5" id="KW-1185">Reference proteome</keyword>
<dbReference type="PANTHER" id="PTHR35936">
    <property type="entry name" value="MEMBRANE-BOUND LYTIC MUREIN TRANSGLYCOSYLASE F"/>
    <property type="match status" value="1"/>
</dbReference>
<proteinExistence type="predicted"/>
<dbReference type="EMBL" id="CP060632">
    <property type="protein sequence ID" value="QNL99158.1"/>
    <property type="molecule type" value="Genomic_DNA"/>
</dbReference>
<gene>
    <name evidence="4" type="ORF">H9Q76_10515</name>
</gene>
<dbReference type="SMART" id="SM00062">
    <property type="entry name" value="PBPb"/>
    <property type="match status" value="1"/>
</dbReference>
<dbReference type="KEGG" id="wcp:H9Q76_10515"/>
<protein>
    <submittedName>
        <fullName evidence="4">Transporter substrate-binding domain-containing protein</fullName>
    </submittedName>
</protein>